<dbReference type="InterPro" id="IPR050879">
    <property type="entry name" value="Acyltransferase_3"/>
</dbReference>
<feature type="transmembrane region" description="Helical" evidence="8">
    <location>
        <begin position="236"/>
        <end position="253"/>
    </location>
</feature>
<feature type="transmembrane region" description="Helical" evidence="8">
    <location>
        <begin position="74"/>
        <end position="93"/>
    </location>
</feature>
<evidence type="ECO:0000256" key="2">
    <source>
        <dbReference type="ARBA" id="ARBA00022475"/>
    </source>
</evidence>
<dbReference type="SUPFAM" id="SSF52266">
    <property type="entry name" value="SGNH hydrolase"/>
    <property type="match status" value="1"/>
</dbReference>
<feature type="domain" description="SGNH" evidence="10">
    <location>
        <begin position="418"/>
        <end position="662"/>
    </location>
</feature>
<keyword evidence="2" id="KW-1003">Cell membrane</keyword>
<proteinExistence type="predicted"/>
<evidence type="ECO:0000259" key="9">
    <source>
        <dbReference type="Pfam" id="PF01757"/>
    </source>
</evidence>
<accession>A0AAE6XMI6</accession>
<dbReference type="GO" id="GO:0005886">
    <property type="term" value="C:plasma membrane"/>
    <property type="evidence" value="ECO:0007669"/>
    <property type="project" value="UniProtKB-SubCell"/>
</dbReference>
<dbReference type="Pfam" id="PF01757">
    <property type="entry name" value="Acyl_transf_3"/>
    <property type="match status" value="1"/>
</dbReference>
<sequence length="670" mass="70061">MRSSPRRADIQGLRAVAVLAVVLFHAGLPLPGGFLGVDVFFVISGYVITQVLLREFAATGRIRLGRFLGRRFRRLAPALVTVVLVTLVASALIQSPLVGETTTRTALGGLVGVANVVIYRTTGGYFEPAAASNPLLHIWSLSVEEQFYLVFPVLLLAALLVARRSRARALPAAVLLGITVASAGVAMATAAGIDLPGPQFPTSYYSPVTRAWEFGAGALVAIIPAARVLRSSRAVVAVHVLGAGLLVVSLVAIDASVRGPGPSTLLPVAATALLLLAGADAAGPVAAILRSTPSVRLGDVSYSWYLWHWPAIVLTTALVPDSTPAKAVAALAALVPAAMSYRWIERPLRRPPVRTRWGTPRLAAALLVPAVIVVGTVGIASDRGWGIPEVQAIHARHTGWDACMTFATLGDGSAADPDPARCTWDAAATGRPVYLVGDSNASQFSEAVIAASSSLGRPTSMRTAAACPFVDVHRQIGATPTAQDRACRAYYEDALTWLEGAPAGTVVIASTEGYWSGGDAAIGRTPQDVSRDVPARTAALAAGLTRTTTALRDAGHDVVLVQSVPHPIFSGHRDVPESCSVLALATRTCALSVPLAEIDAVQSPSRTTLEQVAESTGATVLDLRDAFCDASSCAMDRDGELLYQDAMHLTVEASRTFAPRFAEALAPSTR</sequence>
<dbReference type="KEGG" id="ccap:AES38_00125"/>
<keyword evidence="7 11" id="KW-0012">Acyltransferase</keyword>
<protein>
    <submittedName>
        <fullName evidence="11">Acyltransferase</fullName>
    </submittedName>
</protein>
<evidence type="ECO:0000256" key="5">
    <source>
        <dbReference type="ARBA" id="ARBA00022989"/>
    </source>
</evidence>
<keyword evidence="4 8" id="KW-0812">Transmembrane</keyword>
<feature type="transmembrane region" description="Helical" evidence="8">
    <location>
        <begin position="362"/>
        <end position="381"/>
    </location>
</feature>
<dbReference type="InterPro" id="IPR002656">
    <property type="entry name" value="Acyl_transf_3_dom"/>
</dbReference>
<comment type="subcellular location">
    <subcellularLocation>
        <location evidence="1">Cell membrane</location>
        <topology evidence="1">Multi-pass membrane protein</topology>
    </subcellularLocation>
</comment>
<dbReference type="RefSeq" id="WP_053773259.1">
    <property type="nucleotide sequence ID" value="NZ_CP012573.1"/>
</dbReference>
<feature type="transmembrane region" description="Helical" evidence="8">
    <location>
        <begin position="146"/>
        <end position="162"/>
    </location>
</feature>
<feature type="transmembrane region" description="Helical" evidence="8">
    <location>
        <begin position="12"/>
        <end position="28"/>
    </location>
</feature>
<dbReference type="Proteomes" id="UP000503164">
    <property type="component" value="Chromosome"/>
</dbReference>
<dbReference type="InterPro" id="IPR036514">
    <property type="entry name" value="SGNH_hydro_sf"/>
</dbReference>
<dbReference type="EMBL" id="CP048049">
    <property type="protein sequence ID" value="QIS43622.1"/>
    <property type="molecule type" value="Genomic_DNA"/>
</dbReference>
<evidence type="ECO:0000313" key="11">
    <source>
        <dbReference type="EMBL" id="QIS43622.1"/>
    </source>
</evidence>
<name>A0AAE6XMI6_9MICO</name>
<keyword evidence="6 8" id="KW-0472">Membrane</keyword>
<feature type="domain" description="Acyltransferase 3" evidence="9">
    <location>
        <begin position="8"/>
        <end position="339"/>
    </location>
</feature>
<dbReference type="PANTHER" id="PTHR23028:SF53">
    <property type="entry name" value="ACYL_TRANSF_3 DOMAIN-CONTAINING PROTEIN"/>
    <property type="match status" value="1"/>
</dbReference>
<dbReference type="GO" id="GO:0016747">
    <property type="term" value="F:acyltransferase activity, transferring groups other than amino-acyl groups"/>
    <property type="evidence" value="ECO:0007669"/>
    <property type="project" value="InterPro"/>
</dbReference>
<evidence type="ECO:0000256" key="8">
    <source>
        <dbReference type="SAM" id="Phobius"/>
    </source>
</evidence>
<evidence type="ECO:0000256" key="4">
    <source>
        <dbReference type="ARBA" id="ARBA00022692"/>
    </source>
</evidence>
<evidence type="ECO:0000256" key="1">
    <source>
        <dbReference type="ARBA" id="ARBA00004651"/>
    </source>
</evidence>
<gene>
    <name evidence="11" type="ORF">GW570_00130</name>
</gene>
<organism evidence="11 12">
    <name type="scientific">Clavibacter capsici</name>
    <dbReference type="NCBI Taxonomy" id="1874630"/>
    <lineage>
        <taxon>Bacteria</taxon>
        <taxon>Bacillati</taxon>
        <taxon>Actinomycetota</taxon>
        <taxon>Actinomycetes</taxon>
        <taxon>Micrococcales</taxon>
        <taxon>Microbacteriaceae</taxon>
        <taxon>Clavibacter</taxon>
    </lineage>
</organism>
<keyword evidence="5 8" id="KW-1133">Transmembrane helix</keyword>
<feature type="transmembrane region" description="Helical" evidence="8">
    <location>
        <begin position="34"/>
        <end position="53"/>
    </location>
</feature>
<feature type="transmembrane region" description="Helical" evidence="8">
    <location>
        <begin position="211"/>
        <end position="229"/>
    </location>
</feature>
<evidence type="ECO:0000256" key="7">
    <source>
        <dbReference type="ARBA" id="ARBA00023315"/>
    </source>
</evidence>
<feature type="transmembrane region" description="Helical" evidence="8">
    <location>
        <begin position="325"/>
        <end position="341"/>
    </location>
</feature>
<dbReference type="InterPro" id="IPR043968">
    <property type="entry name" value="SGNH"/>
</dbReference>
<feature type="transmembrane region" description="Helical" evidence="8">
    <location>
        <begin position="301"/>
        <end position="319"/>
    </location>
</feature>
<evidence type="ECO:0000313" key="12">
    <source>
        <dbReference type="Proteomes" id="UP000503164"/>
    </source>
</evidence>
<dbReference type="PANTHER" id="PTHR23028">
    <property type="entry name" value="ACETYLTRANSFERASE"/>
    <property type="match status" value="1"/>
</dbReference>
<evidence type="ECO:0000256" key="3">
    <source>
        <dbReference type="ARBA" id="ARBA00022679"/>
    </source>
</evidence>
<dbReference type="Gene3D" id="3.40.50.1110">
    <property type="entry name" value="SGNH hydrolase"/>
    <property type="match status" value="1"/>
</dbReference>
<dbReference type="Pfam" id="PF19040">
    <property type="entry name" value="SGNH"/>
    <property type="match status" value="1"/>
</dbReference>
<dbReference type="AlphaFoldDB" id="A0AAE6XMI6"/>
<feature type="transmembrane region" description="Helical" evidence="8">
    <location>
        <begin position="169"/>
        <end position="191"/>
    </location>
</feature>
<reference evidence="11 12" key="1">
    <citation type="journal article" date="2020" name="Mol. Plant Pathol.">
        <title>Plasmid composition and the chpG gene determine the virulence level of Clavibacter capsici natural isolates in pepper.</title>
        <authorList>
            <person name="Hwang I.S."/>
            <person name="Lee H.M."/>
            <person name="Oh E.J."/>
            <person name="Lee S."/>
            <person name="Heu S."/>
            <person name="Oh C.S."/>
        </authorList>
    </citation>
    <scope>NUCLEOTIDE SEQUENCE [LARGE SCALE GENOMIC DNA]</scope>
    <source>
        <strain evidence="11 12">1101</strain>
    </source>
</reference>
<keyword evidence="3" id="KW-0808">Transferase</keyword>
<feature type="transmembrane region" description="Helical" evidence="8">
    <location>
        <begin position="265"/>
        <end position="289"/>
    </location>
</feature>
<keyword evidence="12" id="KW-1185">Reference proteome</keyword>
<evidence type="ECO:0000256" key="6">
    <source>
        <dbReference type="ARBA" id="ARBA00023136"/>
    </source>
</evidence>
<dbReference type="GO" id="GO:0009103">
    <property type="term" value="P:lipopolysaccharide biosynthetic process"/>
    <property type="evidence" value="ECO:0007669"/>
    <property type="project" value="TreeGrafter"/>
</dbReference>
<evidence type="ECO:0000259" key="10">
    <source>
        <dbReference type="Pfam" id="PF19040"/>
    </source>
</evidence>